<dbReference type="OrthoDB" id="9983817at2759"/>
<evidence type="ECO:0000256" key="2">
    <source>
        <dbReference type="ARBA" id="ARBA00004656"/>
    </source>
</evidence>
<dbReference type="GO" id="GO:0032418">
    <property type="term" value="P:lysosome localization"/>
    <property type="evidence" value="ECO:0007669"/>
    <property type="project" value="TreeGrafter"/>
</dbReference>
<dbReference type="InterPro" id="IPR047327">
    <property type="entry name" value="RUN_PLEKHM2"/>
</dbReference>
<evidence type="ECO:0000259" key="6">
    <source>
        <dbReference type="PROSITE" id="PS50826"/>
    </source>
</evidence>
<dbReference type="Gene3D" id="2.30.29.30">
    <property type="entry name" value="Pleckstrin-homology domain (PH domain)/Phosphotyrosine-binding domain (PTB)"/>
    <property type="match status" value="1"/>
</dbReference>
<dbReference type="SUPFAM" id="SSF140741">
    <property type="entry name" value="RUN domain-like"/>
    <property type="match status" value="1"/>
</dbReference>
<dbReference type="PROSITE" id="PS50826">
    <property type="entry name" value="RUN"/>
    <property type="match status" value="1"/>
</dbReference>
<comment type="caution">
    <text evidence="7">The sequence shown here is derived from an EMBL/GenBank/DDBJ whole genome shotgun (WGS) entry which is preliminary data.</text>
</comment>
<feature type="domain" description="RUN" evidence="6">
    <location>
        <begin position="42"/>
        <end position="166"/>
    </location>
</feature>
<dbReference type="GO" id="GO:0019894">
    <property type="term" value="F:kinesin binding"/>
    <property type="evidence" value="ECO:0007669"/>
    <property type="project" value="TreeGrafter"/>
</dbReference>
<dbReference type="PROSITE" id="PS50003">
    <property type="entry name" value="PH_DOMAIN"/>
    <property type="match status" value="1"/>
</dbReference>
<dbReference type="InterPro" id="IPR037213">
    <property type="entry name" value="Run_dom_sf"/>
</dbReference>
<dbReference type="GO" id="GO:0010008">
    <property type="term" value="C:endosome membrane"/>
    <property type="evidence" value="ECO:0007669"/>
    <property type="project" value="TreeGrafter"/>
</dbReference>
<dbReference type="InterPro" id="IPR057288">
    <property type="entry name" value="PH_PLEKHM2"/>
</dbReference>
<dbReference type="GO" id="GO:0007030">
    <property type="term" value="P:Golgi organization"/>
    <property type="evidence" value="ECO:0007669"/>
    <property type="project" value="TreeGrafter"/>
</dbReference>
<proteinExistence type="predicted"/>
<feature type="domain" description="PH" evidence="5">
    <location>
        <begin position="512"/>
        <end position="607"/>
    </location>
</feature>
<dbReference type="InterPro" id="IPR001849">
    <property type="entry name" value="PH_domain"/>
</dbReference>
<dbReference type="InterPro" id="IPR011993">
    <property type="entry name" value="PH-like_dom_sf"/>
</dbReference>
<dbReference type="SUPFAM" id="SSF50729">
    <property type="entry name" value="PH domain-like"/>
    <property type="match status" value="1"/>
</dbReference>
<keyword evidence="8" id="KW-1185">Reference proteome</keyword>
<evidence type="ECO:0000256" key="3">
    <source>
        <dbReference type="ARBA" id="ARBA00022490"/>
    </source>
</evidence>
<evidence type="ECO:0008006" key="9">
    <source>
        <dbReference type="Google" id="ProtNLM"/>
    </source>
</evidence>
<dbReference type="EMBL" id="PDUG01000006">
    <property type="protein sequence ID" value="PIC20779.1"/>
    <property type="molecule type" value="Genomic_DNA"/>
</dbReference>
<dbReference type="PANTHER" id="PTHR46556:SF1">
    <property type="entry name" value="PLECKSTRIN HOMOLOGY DOMAIN-CONTAINING FAMILY M MEMBER 2"/>
    <property type="match status" value="1"/>
</dbReference>
<keyword evidence="3" id="KW-0963">Cytoplasm</keyword>
<organism evidence="7 8">
    <name type="scientific">Caenorhabditis nigoni</name>
    <dbReference type="NCBI Taxonomy" id="1611254"/>
    <lineage>
        <taxon>Eukaryota</taxon>
        <taxon>Metazoa</taxon>
        <taxon>Ecdysozoa</taxon>
        <taxon>Nematoda</taxon>
        <taxon>Chromadorea</taxon>
        <taxon>Rhabditida</taxon>
        <taxon>Rhabditina</taxon>
        <taxon>Rhabditomorpha</taxon>
        <taxon>Rhabditoidea</taxon>
        <taxon>Rhabditidae</taxon>
        <taxon>Peloderinae</taxon>
        <taxon>Caenorhabditis</taxon>
    </lineage>
</organism>
<protein>
    <recommendedName>
        <fullName evidence="9">RUN domain-containing protein</fullName>
    </recommendedName>
</protein>
<evidence type="ECO:0000313" key="7">
    <source>
        <dbReference type="EMBL" id="PIC20779.1"/>
    </source>
</evidence>
<reference evidence="8" key="1">
    <citation type="submission" date="2017-10" db="EMBL/GenBank/DDBJ databases">
        <title>Rapid genome shrinkage in a self-fertile nematode reveals novel sperm competition proteins.</title>
        <authorList>
            <person name="Yin D."/>
            <person name="Schwarz E.M."/>
            <person name="Thomas C.G."/>
            <person name="Felde R.L."/>
            <person name="Korf I.F."/>
            <person name="Cutter A.D."/>
            <person name="Schartner C.M."/>
            <person name="Ralston E.J."/>
            <person name="Meyer B.J."/>
            <person name="Haag E.S."/>
        </authorList>
    </citation>
    <scope>NUCLEOTIDE SEQUENCE [LARGE SCALE GENOMIC DNA]</scope>
    <source>
        <strain evidence="8">JU1422</strain>
    </source>
</reference>
<gene>
    <name evidence="7" type="primary">Cni-T10B10.3</name>
    <name evidence="7" type="synonym">Cnig_chr_X.g25854</name>
    <name evidence="7" type="ORF">B9Z55_025854</name>
</gene>
<dbReference type="GO" id="GO:0032880">
    <property type="term" value="P:regulation of protein localization"/>
    <property type="evidence" value="ECO:0007669"/>
    <property type="project" value="TreeGrafter"/>
</dbReference>
<dbReference type="Proteomes" id="UP000230233">
    <property type="component" value="Chromosome X"/>
</dbReference>
<comment type="subcellular location">
    <subcellularLocation>
        <location evidence="1">Cytoplasm</location>
    </subcellularLocation>
    <subcellularLocation>
        <location evidence="2">Lysosome membrane</location>
    </subcellularLocation>
</comment>
<dbReference type="InterPro" id="IPR053015">
    <property type="entry name" value="PH_domain-containing_M2"/>
</dbReference>
<dbReference type="AlphaFoldDB" id="A0A2G5T0W1"/>
<dbReference type="InterPro" id="IPR004012">
    <property type="entry name" value="Run_dom"/>
</dbReference>
<dbReference type="STRING" id="1611254.A0A2G5T0W1"/>
<dbReference type="SMART" id="SM00233">
    <property type="entry name" value="PH"/>
    <property type="match status" value="1"/>
</dbReference>
<accession>A0A2G5T0W1</accession>
<dbReference type="Pfam" id="PF00169">
    <property type="entry name" value="PH"/>
    <property type="match status" value="1"/>
</dbReference>
<dbReference type="CDD" id="cd17680">
    <property type="entry name" value="RUN_PLEKHM2"/>
    <property type="match status" value="1"/>
</dbReference>
<dbReference type="CDD" id="cd00821">
    <property type="entry name" value="PH"/>
    <property type="match status" value="1"/>
</dbReference>
<keyword evidence="4" id="KW-0458">Lysosome</keyword>
<dbReference type="GO" id="GO:0005765">
    <property type="term" value="C:lysosomal membrane"/>
    <property type="evidence" value="ECO:0007669"/>
    <property type="project" value="UniProtKB-SubCell"/>
</dbReference>
<sequence>MYHMLPFAYRPQANYTRAQHGEFQRFVEDCVGKILHESDIIDADHLIGRKLFNSLDAFFSYGLLSGDRAYWRCIRTFLPRAEQKMLIAECGNANDRFLSIGWLKTSLNKGTLHFMLLALNNTCNKVYLTKFYHVNACIRNNGMLEAITDMVDRLQAVQFAFYSTRQLRAEVAPAAVIETPAVQISSRAAARQRKLTEKEATPDVPNVIPTEIPSLLSQAIDQDVLLDELVRNRHNRLNTELYDTTLQENDEEDGASPSQIVEEKLEDVMTKKMSCAHMESMDPNGIEEILAIVEPNEVSIPEYNLADGEYQMSQGDVLYLAINIFEKSSEKIIECFKVIESFHSDSMKLRYFVMTNYNIYVFKYRCHTHNGSPEKTTNLSSEGFFIPTIRMPHDRIKTIKISVDNLAFMVEANEEGFCHFVHSDERDDKSVFSYSAAMAGLECGAHMINSLIQVVEHSSSPGATRVEVDDHIGYMCMLQPNLEKQLRRSLDIRSATLCFWYEQSLDEREQSTATKSGYLFKTVVGNWMKSTEDAEQKYCMIVGDSLHLFTDSNCKDEDMVISLSGATVTNMQRSTFQLKSTEGQFEFECSSHEEQEEWIKILTQIIENKTTKPYMAPCLTVVTERTVAMVQEGEKFWNDGFLRLLNEIKGHSVEHLIVAFPPTDKECYFANRSPALCLVTKEGTIHYFFVRFAKELERMAYAVQSSFNNQWIKLDEELMTKSQTGKAIHNTCCSVKNLWPI</sequence>
<evidence type="ECO:0000256" key="4">
    <source>
        <dbReference type="ARBA" id="ARBA00023228"/>
    </source>
</evidence>
<dbReference type="PANTHER" id="PTHR46556">
    <property type="entry name" value="PLECKSTRIN HOMOLOGY DOMAIN-CONTAINING FAMILY M MEMBER 2"/>
    <property type="match status" value="1"/>
</dbReference>
<evidence type="ECO:0000256" key="1">
    <source>
        <dbReference type="ARBA" id="ARBA00004496"/>
    </source>
</evidence>
<dbReference type="Gene3D" id="1.20.58.900">
    <property type="match status" value="1"/>
</dbReference>
<name>A0A2G5T0W1_9PELO</name>
<evidence type="ECO:0000313" key="8">
    <source>
        <dbReference type="Proteomes" id="UP000230233"/>
    </source>
</evidence>
<evidence type="ECO:0000259" key="5">
    <source>
        <dbReference type="PROSITE" id="PS50003"/>
    </source>
</evidence>
<dbReference type="Pfam" id="PF23142">
    <property type="entry name" value="PH_PLEKHM2"/>
    <property type="match status" value="1"/>
</dbReference>